<keyword evidence="4" id="KW-1185">Reference proteome</keyword>
<dbReference type="Pfam" id="PF07833">
    <property type="entry name" value="Cu_amine_oxidN1"/>
    <property type="match status" value="1"/>
</dbReference>
<name>A0ABX9BCA0_9BACL</name>
<feature type="signal peptide" evidence="1">
    <location>
        <begin position="1"/>
        <end position="23"/>
    </location>
</feature>
<organism evidence="3 4">
    <name type="scientific">Paenibacillus pabuli</name>
    <dbReference type="NCBI Taxonomy" id="1472"/>
    <lineage>
        <taxon>Bacteria</taxon>
        <taxon>Bacillati</taxon>
        <taxon>Bacillota</taxon>
        <taxon>Bacilli</taxon>
        <taxon>Bacillales</taxon>
        <taxon>Paenibacillaceae</taxon>
        <taxon>Paenibacillus</taxon>
    </lineage>
</organism>
<reference evidence="3 4" key="1">
    <citation type="submission" date="2018-06" db="EMBL/GenBank/DDBJ databases">
        <title>Freshwater and sediment microbial communities from various areas in North America, analyzing microbe dynamics in response to fracking.</title>
        <authorList>
            <person name="Lamendella R."/>
        </authorList>
    </citation>
    <scope>NUCLEOTIDE SEQUENCE [LARGE SCALE GENOMIC DNA]</scope>
    <source>
        <strain evidence="3 4">NG-13</strain>
    </source>
</reference>
<dbReference type="InterPro" id="IPR012854">
    <property type="entry name" value="Cu_amine_oxidase-like_N"/>
</dbReference>
<evidence type="ECO:0000256" key="1">
    <source>
        <dbReference type="SAM" id="SignalP"/>
    </source>
</evidence>
<dbReference type="EMBL" id="QLLI01000021">
    <property type="protein sequence ID" value="RAI85661.1"/>
    <property type="molecule type" value="Genomic_DNA"/>
</dbReference>
<dbReference type="RefSeq" id="WP_111621416.1">
    <property type="nucleotide sequence ID" value="NZ_QLLI01000021.1"/>
</dbReference>
<comment type="caution">
    <text evidence="3">The sequence shown here is derived from an EMBL/GenBank/DDBJ whole genome shotgun (WGS) entry which is preliminary data.</text>
</comment>
<feature type="domain" description="Copper amine oxidase-like N-terminal" evidence="2">
    <location>
        <begin position="23"/>
        <end position="85"/>
    </location>
</feature>
<dbReference type="Proteomes" id="UP000248827">
    <property type="component" value="Unassembled WGS sequence"/>
</dbReference>
<proteinExistence type="predicted"/>
<protein>
    <submittedName>
        <fullName evidence="3">Copper amine oxidase-like protein</fullName>
    </submittedName>
</protein>
<evidence type="ECO:0000313" key="4">
    <source>
        <dbReference type="Proteomes" id="UP000248827"/>
    </source>
</evidence>
<evidence type="ECO:0000313" key="3">
    <source>
        <dbReference type="EMBL" id="RAI85661.1"/>
    </source>
</evidence>
<gene>
    <name evidence="3" type="ORF">DET54_12116</name>
</gene>
<evidence type="ECO:0000259" key="2">
    <source>
        <dbReference type="Pfam" id="PF07833"/>
    </source>
</evidence>
<keyword evidence="1" id="KW-0732">Signal</keyword>
<sequence length="217" mass="24241">MRFKKMGLLLLAFLMVGGTGAYAASKSKTVQATISNFKYVLNGSNWTPQSKTQPVVINGQTYIPVSLAKEATKTNITVDAKSGKMSFGEKLAKTPFDKERIYYFSTYAGLSRDSKYTENKYKEVVTIKNLGYIVLYPNNKYQTLVLDLKLADGSGQILLKDEDTGEHIKSLFLEEGKQESVEINVTGISNKGVKLYMEADDYKKETVLVVQPTSHYK</sequence>
<feature type="chain" id="PRO_5047467653" evidence="1">
    <location>
        <begin position="24"/>
        <end position="217"/>
    </location>
</feature>
<accession>A0ABX9BCA0</accession>